<dbReference type="AlphaFoldDB" id="A0A3D4VFG2"/>
<dbReference type="OMA" id="TDIMSAM"/>
<gene>
    <name evidence="2" type="ORF">DGD08_17945</name>
</gene>
<comment type="caution">
    <text evidence="2">The sequence shown here is derived from an EMBL/GenBank/DDBJ whole genome shotgun (WGS) entry which is preliminary data.</text>
</comment>
<feature type="transmembrane region" description="Helical" evidence="1">
    <location>
        <begin position="12"/>
        <end position="32"/>
    </location>
</feature>
<evidence type="ECO:0000256" key="1">
    <source>
        <dbReference type="SAM" id="Phobius"/>
    </source>
</evidence>
<keyword evidence="1" id="KW-1133">Transmembrane helix</keyword>
<reference evidence="2 3" key="1">
    <citation type="journal article" date="2018" name="Nat. Biotechnol.">
        <title>A standardized bacterial taxonomy based on genome phylogeny substantially revises the tree of life.</title>
        <authorList>
            <person name="Parks D.H."/>
            <person name="Chuvochina M."/>
            <person name="Waite D.W."/>
            <person name="Rinke C."/>
            <person name="Skarshewski A."/>
            <person name="Chaumeil P.A."/>
            <person name="Hugenholtz P."/>
        </authorList>
    </citation>
    <scope>NUCLEOTIDE SEQUENCE [LARGE SCALE GENOMIC DNA]</scope>
    <source>
        <strain evidence="2">UBA8844</strain>
    </source>
</reference>
<accession>A0A3D4VFG2</accession>
<proteinExistence type="predicted"/>
<organism evidence="2 3">
    <name type="scientific">Gemmatimonas aurantiaca</name>
    <dbReference type="NCBI Taxonomy" id="173480"/>
    <lineage>
        <taxon>Bacteria</taxon>
        <taxon>Pseudomonadati</taxon>
        <taxon>Gemmatimonadota</taxon>
        <taxon>Gemmatimonadia</taxon>
        <taxon>Gemmatimonadales</taxon>
        <taxon>Gemmatimonadaceae</taxon>
        <taxon>Gemmatimonas</taxon>
    </lineage>
</organism>
<keyword evidence="1" id="KW-0472">Membrane</keyword>
<evidence type="ECO:0000313" key="2">
    <source>
        <dbReference type="EMBL" id="HCT59087.1"/>
    </source>
</evidence>
<protein>
    <submittedName>
        <fullName evidence="2">CcoQ/FixQ family Cbb3-type cytochrome c oxidase assembly chaperone</fullName>
    </submittedName>
</protein>
<sequence>MKLSDIMSHAGLSFYTQVSLVLFLAVFIAVAIRTWMPSRRGELDTASRLPFDEGTVVAHTSRRER</sequence>
<dbReference type="EMBL" id="DPIY01000012">
    <property type="protein sequence ID" value="HCT59087.1"/>
    <property type="molecule type" value="Genomic_DNA"/>
</dbReference>
<name>A0A3D4VFG2_9BACT</name>
<keyword evidence="1" id="KW-0812">Transmembrane</keyword>
<evidence type="ECO:0000313" key="3">
    <source>
        <dbReference type="Proteomes" id="UP000264071"/>
    </source>
</evidence>
<dbReference type="Proteomes" id="UP000264071">
    <property type="component" value="Unassembled WGS sequence"/>
</dbReference>